<dbReference type="EMBL" id="CAAALY010117865">
    <property type="protein sequence ID" value="VEL31027.1"/>
    <property type="molecule type" value="Genomic_DNA"/>
</dbReference>
<accession>A0A3S5C2G1</accession>
<keyword evidence="2" id="KW-1185">Reference proteome</keyword>
<gene>
    <name evidence="1" type="ORF">PXEA_LOCUS24467</name>
</gene>
<proteinExistence type="predicted"/>
<reference evidence="1" key="1">
    <citation type="submission" date="2018-11" db="EMBL/GenBank/DDBJ databases">
        <authorList>
            <consortium name="Pathogen Informatics"/>
        </authorList>
    </citation>
    <scope>NUCLEOTIDE SEQUENCE</scope>
</reference>
<sequence>MTWLLYDQPKSSSFANLVSGFETRDERYWSLTQRCRLESLTRGRLCQYGLGGGGPYGQYRTDNSTYRPNDQDRQVVTTSARSVSDSAIASRVPAVQLIVQTQGGRLFHRRNRRSYKACPVQSSATRRKPAGHVASALACKPETVSASSLTPFVALSLALTLSPEFALCASY</sequence>
<dbReference type="Proteomes" id="UP000784294">
    <property type="component" value="Unassembled WGS sequence"/>
</dbReference>
<evidence type="ECO:0000313" key="1">
    <source>
        <dbReference type="EMBL" id="VEL31027.1"/>
    </source>
</evidence>
<organism evidence="1 2">
    <name type="scientific">Protopolystoma xenopodis</name>
    <dbReference type="NCBI Taxonomy" id="117903"/>
    <lineage>
        <taxon>Eukaryota</taxon>
        <taxon>Metazoa</taxon>
        <taxon>Spiralia</taxon>
        <taxon>Lophotrochozoa</taxon>
        <taxon>Platyhelminthes</taxon>
        <taxon>Monogenea</taxon>
        <taxon>Polyopisthocotylea</taxon>
        <taxon>Polystomatidea</taxon>
        <taxon>Polystomatidae</taxon>
        <taxon>Protopolystoma</taxon>
    </lineage>
</organism>
<comment type="caution">
    <text evidence="1">The sequence shown here is derived from an EMBL/GenBank/DDBJ whole genome shotgun (WGS) entry which is preliminary data.</text>
</comment>
<evidence type="ECO:0000313" key="2">
    <source>
        <dbReference type="Proteomes" id="UP000784294"/>
    </source>
</evidence>
<name>A0A3S5C2G1_9PLAT</name>
<dbReference type="AlphaFoldDB" id="A0A3S5C2G1"/>
<protein>
    <submittedName>
        <fullName evidence="1">Uncharacterized protein</fullName>
    </submittedName>
</protein>